<dbReference type="AlphaFoldDB" id="A0A1N7IT70"/>
<dbReference type="Pfam" id="PF04306">
    <property type="entry name" value="DUF456"/>
    <property type="match status" value="1"/>
</dbReference>
<dbReference type="PANTHER" id="PTHR39165">
    <property type="entry name" value="IG HYPOTHETICAL 17883"/>
    <property type="match status" value="1"/>
</dbReference>
<keyword evidence="1" id="KW-0812">Transmembrane</keyword>
<sequence length="159" mass="17031">MMEIIWWILTVLLFILGFVGLILPVLPDAPLLLAGFLVYHFLINSDTLPTSFWVGAVLITLVVVVVDYVAGGIAARTYGGSKWSIPAAILGALVGIAFGPLGILVGPLVAVFLLELILKKDWQQALRVGYGTLVGFLGGLFVKGLLMGGLLIWFLILVL</sequence>
<feature type="transmembrane region" description="Helical" evidence="1">
    <location>
        <begin position="87"/>
        <end position="113"/>
    </location>
</feature>
<dbReference type="PANTHER" id="PTHR39165:SF1">
    <property type="entry name" value="DUF456 DOMAIN-CONTAINING PROTEIN"/>
    <property type="match status" value="1"/>
</dbReference>
<dbReference type="EMBL" id="FTOD01000001">
    <property type="protein sequence ID" value="SIS40283.1"/>
    <property type="molecule type" value="Genomic_DNA"/>
</dbReference>
<evidence type="ECO:0008006" key="4">
    <source>
        <dbReference type="Google" id="ProtNLM"/>
    </source>
</evidence>
<organism evidence="2 3">
    <name type="scientific">Kroppenstedtia eburnea</name>
    <dbReference type="NCBI Taxonomy" id="714067"/>
    <lineage>
        <taxon>Bacteria</taxon>
        <taxon>Bacillati</taxon>
        <taxon>Bacillota</taxon>
        <taxon>Bacilli</taxon>
        <taxon>Bacillales</taxon>
        <taxon>Thermoactinomycetaceae</taxon>
        <taxon>Kroppenstedtia</taxon>
    </lineage>
</organism>
<evidence type="ECO:0000313" key="3">
    <source>
        <dbReference type="Proteomes" id="UP000186795"/>
    </source>
</evidence>
<keyword evidence="1" id="KW-1133">Transmembrane helix</keyword>
<proteinExistence type="predicted"/>
<name>A0A1N7IT70_9BACL</name>
<reference evidence="3" key="1">
    <citation type="submission" date="2017-01" db="EMBL/GenBank/DDBJ databases">
        <authorList>
            <person name="Varghese N."/>
            <person name="Submissions S."/>
        </authorList>
    </citation>
    <scope>NUCLEOTIDE SEQUENCE [LARGE SCALE GENOMIC DNA]</scope>
    <source>
        <strain evidence="3">DSM 45196</strain>
    </source>
</reference>
<dbReference type="RefSeq" id="WP_009708697.1">
    <property type="nucleotide sequence ID" value="NZ_CP048103.1"/>
</dbReference>
<keyword evidence="3" id="KW-1185">Reference proteome</keyword>
<dbReference type="InterPro" id="IPR007403">
    <property type="entry name" value="DUF456"/>
</dbReference>
<evidence type="ECO:0000313" key="2">
    <source>
        <dbReference type="EMBL" id="SIS40283.1"/>
    </source>
</evidence>
<feature type="transmembrane region" description="Helical" evidence="1">
    <location>
        <begin position="51"/>
        <end position="75"/>
    </location>
</feature>
<gene>
    <name evidence="2" type="ORF">SAMN05421790_101340</name>
</gene>
<feature type="transmembrane region" description="Helical" evidence="1">
    <location>
        <begin position="133"/>
        <end position="158"/>
    </location>
</feature>
<evidence type="ECO:0000256" key="1">
    <source>
        <dbReference type="SAM" id="Phobius"/>
    </source>
</evidence>
<protein>
    <recommendedName>
        <fullName evidence="4">DUF456 domain-containing protein</fullName>
    </recommendedName>
</protein>
<accession>A0A1N7IT70</accession>
<dbReference type="Proteomes" id="UP000186795">
    <property type="component" value="Unassembled WGS sequence"/>
</dbReference>
<keyword evidence="1" id="KW-0472">Membrane</keyword>
<dbReference type="OrthoDB" id="9808460at2"/>